<reference evidence="1 2" key="1">
    <citation type="journal article" date="2018" name="BMC Genomics">
        <title>Genomic comparison of Trypanosoma conorhini and Trypanosoma rangeli to Trypanosoma cruzi strains of high and low virulence.</title>
        <authorList>
            <person name="Bradwell K.R."/>
            <person name="Koparde V.N."/>
            <person name="Matveyev A.V."/>
            <person name="Serrano M.G."/>
            <person name="Alves J.M."/>
            <person name="Parikh H."/>
            <person name="Huang B."/>
            <person name="Lee V."/>
            <person name="Espinosa-Alvarez O."/>
            <person name="Ortiz P.A."/>
            <person name="Costa-Martins A.G."/>
            <person name="Teixeira M.M."/>
            <person name="Buck G.A."/>
        </authorList>
    </citation>
    <scope>NUCLEOTIDE SEQUENCE [LARGE SCALE GENOMIC DNA]</scope>
    <source>
        <strain evidence="1 2">025E</strain>
    </source>
</reference>
<keyword evidence="2" id="KW-1185">Reference proteome</keyword>
<evidence type="ECO:0000313" key="2">
    <source>
        <dbReference type="Proteomes" id="UP000284403"/>
    </source>
</evidence>
<dbReference type="Proteomes" id="UP000284403">
    <property type="component" value="Unassembled WGS sequence"/>
</dbReference>
<name>A0A3R7M5F0_9TRYP</name>
<sequence>MKVTRFLRVVVQSNALSRTEVGNRITQGFFQLHPAFELNYELGSREFTLYADSVNDASVLVHCVVGSCPLRSLEGGCKKDTAKIKLFPKTRFQNHSRNIPPVEFSAFVNVTGSGITVEASCSSMLGLMLVDGVRLHDGPITESLVPREGRSVGEMLYQGPWLNQRALSESFIAVRSNVSPLDPWRQEQAFFLTDVCDPGPRASCGLVIILFIP</sequence>
<dbReference type="RefSeq" id="XP_029232130.1">
    <property type="nucleotide sequence ID" value="XM_029367826.1"/>
</dbReference>
<dbReference type="AlphaFoldDB" id="A0A3R7M5F0"/>
<protein>
    <submittedName>
        <fullName evidence="1">Uncharacterized protein</fullName>
    </submittedName>
</protein>
<dbReference type="OrthoDB" id="258061at2759"/>
<dbReference type="GeneID" id="40314498"/>
<dbReference type="EMBL" id="MKKU01000023">
    <property type="protein sequence ID" value="RNF26924.1"/>
    <property type="molecule type" value="Genomic_DNA"/>
</dbReference>
<comment type="caution">
    <text evidence="1">The sequence shown here is derived from an EMBL/GenBank/DDBJ whole genome shotgun (WGS) entry which is preliminary data.</text>
</comment>
<evidence type="ECO:0000313" key="1">
    <source>
        <dbReference type="EMBL" id="RNF26924.1"/>
    </source>
</evidence>
<gene>
    <name evidence="1" type="ORF">Tco025E_00887</name>
</gene>
<accession>A0A3R7M5F0</accession>
<dbReference type="InterPro" id="IPR036561">
    <property type="entry name" value="MAM33_sf"/>
</dbReference>
<proteinExistence type="predicted"/>
<dbReference type="SUPFAM" id="SSF54529">
    <property type="entry name" value="Mitochondrial glycoprotein MAM33-like"/>
    <property type="match status" value="1"/>
</dbReference>
<organism evidence="1 2">
    <name type="scientific">Trypanosoma conorhini</name>
    <dbReference type="NCBI Taxonomy" id="83891"/>
    <lineage>
        <taxon>Eukaryota</taxon>
        <taxon>Discoba</taxon>
        <taxon>Euglenozoa</taxon>
        <taxon>Kinetoplastea</taxon>
        <taxon>Metakinetoplastina</taxon>
        <taxon>Trypanosomatida</taxon>
        <taxon>Trypanosomatidae</taxon>
        <taxon>Trypanosoma</taxon>
    </lineage>
</organism>